<comment type="subcellular location">
    <subcellularLocation>
        <location evidence="1">Cell outer membrane</location>
    </subcellularLocation>
</comment>
<evidence type="ECO:0000256" key="1">
    <source>
        <dbReference type="ARBA" id="ARBA00004442"/>
    </source>
</evidence>
<dbReference type="AlphaFoldDB" id="A0A3R9MTK5"/>
<evidence type="ECO:0000259" key="7">
    <source>
        <dbReference type="Pfam" id="PF07980"/>
    </source>
</evidence>
<proteinExistence type="inferred from homology"/>
<dbReference type="Proteomes" id="UP000280066">
    <property type="component" value="Unassembled WGS sequence"/>
</dbReference>
<dbReference type="RefSeq" id="WP_125432766.1">
    <property type="nucleotide sequence ID" value="NZ_RWIS01000012.1"/>
</dbReference>
<comment type="similarity">
    <text evidence="2">Belongs to the SusD family.</text>
</comment>
<dbReference type="CDD" id="cd08977">
    <property type="entry name" value="SusD"/>
    <property type="match status" value="1"/>
</dbReference>
<protein>
    <submittedName>
        <fullName evidence="8">RagB/SusD family nutrient uptake outer membrane protein</fullName>
    </submittedName>
</protein>
<dbReference type="Gene3D" id="1.10.3780.10">
    <property type="entry name" value="SusD-like"/>
    <property type="match status" value="1"/>
</dbReference>
<comment type="caution">
    <text evidence="8">The sequence shown here is derived from an EMBL/GenBank/DDBJ whole genome shotgun (WGS) entry which is preliminary data.</text>
</comment>
<evidence type="ECO:0000256" key="6">
    <source>
        <dbReference type="SAM" id="SignalP"/>
    </source>
</evidence>
<gene>
    <name evidence="8" type="ORF">EI290_16835</name>
</gene>
<keyword evidence="3 6" id="KW-0732">Signal</keyword>
<reference evidence="8 9" key="1">
    <citation type="submission" date="2018-12" db="EMBL/GenBank/DDBJ databases">
        <authorList>
            <person name="Feng G."/>
            <person name="Zhu H."/>
        </authorList>
    </citation>
    <scope>NUCLEOTIDE SEQUENCE [LARGE SCALE GENOMIC DNA]</scope>
    <source>
        <strain evidence="8 9">9PBR-2</strain>
    </source>
</reference>
<evidence type="ECO:0000256" key="4">
    <source>
        <dbReference type="ARBA" id="ARBA00023136"/>
    </source>
</evidence>
<dbReference type="Gene3D" id="1.25.40.10">
    <property type="entry name" value="Tetratricopeptide repeat domain"/>
    <property type="match status" value="1"/>
</dbReference>
<dbReference type="InterPro" id="IPR012944">
    <property type="entry name" value="SusD_RagB_dom"/>
</dbReference>
<dbReference type="EMBL" id="RWIS01000012">
    <property type="protein sequence ID" value="RSK29536.1"/>
    <property type="molecule type" value="Genomic_DNA"/>
</dbReference>
<dbReference type="GO" id="GO:0009279">
    <property type="term" value="C:cell outer membrane"/>
    <property type="evidence" value="ECO:0007669"/>
    <property type="project" value="UniProtKB-SubCell"/>
</dbReference>
<dbReference type="Gene3D" id="1.25.40.390">
    <property type="match status" value="1"/>
</dbReference>
<keyword evidence="4" id="KW-0472">Membrane</keyword>
<evidence type="ECO:0000313" key="8">
    <source>
        <dbReference type="EMBL" id="RSK29536.1"/>
    </source>
</evidence>
<evidence type="ECO:0000256" key="5">
    <source>
        <dbReference type="ARBA" id="ARBA00023237"/>
    </source>
</evidence>
<evidence type="ECO:0000256" key="2">
    <source>
        <dbReference type="ARBA" id="ARBA00006275"/>
    </source>
</evidence>
<dbReference type="InterPro" id="IPR011990">
    <property type="entry name" value="TPR-like_helical_dom_sf"/>
</dbReference>
<feature type="signal peptide" evidence="6">
    <location>
        <begin position="1"/>
        <end position="25"/>
    </location>
</feature>
<evidence type="ECO:0000256" key="3">
    <source>
        <dbReference type="ARBA" id="ARBA00022729"/>
    </source>
</evidence>
<accession>A0A3R9MTK5</accession>
<feature type="domain" description="RagB/SusD" evidence="7">
    <location>
        <begin position="377"/>
        <end position="533"/>
    </location>
</feature>
<sequence length="533" mass="58797">MKNKFTRTLATALFAVSLLPFSSCIKDLDQTPSYELTTDNVYKDPARVKEVLARLYATLAVSGQTGPAGQPDISGIDEGFSNYIRQYWMAQEITTDEAILGWADGNLPDYNKLTWNANNEFVRAMYDRIFYQISLCNEFVRQTTDAKLGDYGYSSAEQTNVKQYRAEARFLRALSYYHALDMFGNVPFATETFTVGKDKPQRIERAALFNYIESELKAIEGDLAAPRTNEFGRADQAAAWTLLTKLYLNSNVYNGSNHNTDAITYANKVLNAGYTLTPNYANLFKADNSSVAASEIIFPVRFDGVHTKSYGGMTFIIHAAVGGSMSATDFGIDGGWGGTRTKKNLVNLFPNAATGTSPDKRAMFYTAGQTLEINDLPTFTDGYAITKFKNVSSTNAPGSNPTFPDTDFPMFRLADVQLMYAEAVVRGGTGGSTTTALGYINALRQRAYGNTSGNITAADLNLNLILDERGRELYWEGHRRTDLIRFGKYTTGYNWPFKGGVRVGADVPATRALFPIPTTDLTANPNLQQNAGY</sequence>
<dbReference type="OrthoDB" id="9792139at2"/>
<evidence type="ECO:0000313" key="9">
    <source>
        <dbReference type="Proteomes" id="UP000280066"/>
    </source>
</evidence>
<keyword evidence="9" id="KW-1185">Reference proteome</keyword>
<organism evidence="8 9">
    <name type="scientific">Hymenobacter metallilatus</name>
    <dbReference type="NCBI Taxonomy" id="2493666"/>
    <lineage>
        <taxon>Bacteria</taxon>
        <taxon>Pseudomonadati</taxon>
        <taxon>Bacteroidota</taxon>
        <taxon>Cytophagia</taxon>
        <taxon>Cytophagales</taxon>
        <taxon>Hymenobacteraceae</taxon>
        <taxon>Hymenobacter</taxon>
    </lineage>
</organism>
<feature type="chain" id="PRO_5018652045" evidence="6">
    <location>
        <begin position="26"/>
        <end position="533"/>
    </location>
</feature>
<dbReference type="SUPFAM" id="SSF48452">
    <property type="entry name" value="TPR-like"/>
    <property type="match status" value="1"/>
</dbReference>
<keyword evidence="5" id="KW-0998">Cell outer membrane</keyword>
<name>A0A3R9MTK5_9BACT</name>
<dbReference type="Pfam" id="PF07980">
    <property type="entry name" value="SusD_RagB"/>
    <property type="match status" value="1"/>
</dbReference>